<evidence type="ECO:0000256" key="2">
    <source>
        <dbReference type="ARBA" id="ARBA00022729"/>
    </source>
</evidence>
<keyword evidence="4 7" id="KW-0442">Lipid degradation</keyword>
<dbReference type="InterPro" id="IPR029058">
    <property type="entry name" value="AB_hydrolase_fold"/>
</dbReference>
<keyword evidence="2 9" id="KW-0732">Signal</keyword>
<feature type="domain" description="Partial AB-hydrolase lipase" evidence="10">
    <location>
        <begin position="34"/>
        <end position="92"/>
    </location>
</feature>
<keyword evidence="12" id="KW-1185">Reference proteome</keyword>
<feature type="signal peptide" evidence="9">
    <location>
        <begin position="1"/>
        <end position="19"/>
    </location>
</feature>
<evidence type="ECO:0000313" key="11">
    <source>
        <dbReference type="EMBL" id="CAH1286196.1"/>
    </source>
</evidence>
<keyword evidence="6" id="KW-0325">Glycoprotein</keyword>
<evidence type="ECO:0000256" key="9">
    <source>
        <dbReference type="SAM" id="SignalP"/>
    </source>
</evidence>
<keyword evidence="3 7" id="KW-0378">Hydrolase</keyword>
<evidence type="ECO:0000256" key="8">
    <source>
        <dbReference type="PIRSR" id="PIRSR000862-1"/>
    </source>
</evidence>
<evidence type="ECO:0000259" key="10">
    <source>
        <dbReference type="Pfam" id="PF04083"/>
    </source>
</evidence>
<evidence type="ECO:0000256" key="3">
    <source>
        <dbReference type="ARBA" id="ARBA00022801"/>
    </source>
</evidence>
<accession>A0A9P0DXY7</accession>
<protein>
    <recommendedName>
        <fullName evidence="7">Lipase</fullName>
    </recommendedName>
</protein>
<dbReference type="SUPFAM" id="SSF53474">
    <property type="entry name" value="alpha/beta-Hydrolases"/>
    <property type="match status" value="1"/>
</dbReference>
<dbReference type="FunFam" id="3.40.50.1820:FF:000057">
    <property type="entry name" value="Lipase"/>
    <property type="match status" value="1"/>
</dbReference>
<keyword evidence="5" id="KW-0443">Lipid metabolism</keyword>
<dbReference type="GO" id="GO:0016788">
    <property type="term" value="F:hydrolase activity, acting on ester bonds"/>
    <property type="evidence" value="ECO:0007669"/>
    <property type="project" value="InterPro"/>
</dbReference>
<feature type="active site" description="Charge relay system" evidence="8">
    <location>
        <position position="370"/>
    </location>
</feature>
<name>A0A9P0DXY7_DIABA</name>
<dbReference type="OrthoDB" id="9974421at2759"/>
<dbReference type="InterPro" id="IPR006693">
    <property type="entry name" value="AB_hydrolase_lipase"/>
</dbReference>
<dbReference type="AlphaFoldDB" id="A0A9P0DXY7"/>
<evidence type="ECO:0000256" key="1">
    <source>
        <dbReference type="ARBA" id="ARBA00010701"/>
    </source>
</evidence>
<evidence type="ECO:0000313" key="12">
    <source>
        <dbReference type="Proteomes" id="UP001153709"/>
    </source>
</evidence>
<gene>
    <name evidence="11" type="ORF">DIABBA_LOCUS13281</name>
</gene>
<dbReference type="EMBL" id="OU898284">
    <property type="protein sequence ID" value="CAH1286196.1"/>
    <property type="molecule type" value="Genomic_DNA"/>
</dbReference>
<evidence type="ECO:0000256" key="6">
    <source>
        <dbReference type="ARBA" id="ARBA00023180"/>
    </source>
</evidence>
<dbReference type="PANTHER" id="PTHR11005">
    <property type="entry name" value="LYSOSOMAL ACID LIPASE-RELATED"/>
    <property type="match status" value="1"/>
</dbReference>
<dbReference type="Pfam" id="PF04083">
    <property type="entry name" value="Abhydro_lipase"/>
    <property type="match status" value="1"/>
</dbReference>
<feature type="active site" description="Charge relay system" evidence="8">
    <location>
        <position position="339"/>
    </location>
</feature>
<evidence type="ECO:0000256" key="4">
    <source>
        <dbReference type="ARBA" id="ARBA00022963"/>
    </source>
</evidence>
<evidence type="ECO:0000256" key="7">
    <source>
        <dbReference type="PIRNR" id="PIRNR000862"/>
    </source>
</evidence>
<evidence type="ECO:0000256" key="5">
    <source>
        <dbReference type="ARBA" id="ARBA00023098"/>
    </source>
</evidence>
<proteinExistence type="inferred from homology"/>
<comment type="similarity">
    <text evidence="1 7">Belongs to the AB hydrolase superfamily. Lipase family.</text>
</comment>
<reference evidence="11" key="1">
    <citation type="submission" date="2022-01" db="EMBL/GenBank/DDBJ databases">
        <authorList>
            <person name="King R."/>
        </authorList>
    </citation>
    <scope>NUCLEOTIDE SEQUENCE</scope>
</reference>
<sequence length="399" mass="45807">MMTFYVALWISFLLVTVTSWKLKAYPYADLNFEQKVAHDGYPLEQYQVKTKDHYYLTIFRIPHGKSSTNSTNRSPVLLIHGMSASVDMFLLQGPGKALAYVLADSGYDVWLLNGRGCWKSQRHKFYNINKHRQYWKFSFHEIAIHDLATNIDFVLKNTKQKPFLIGHSQGNTCIFILLAMKPEYNNKIKMGVAYAPSIKIIVDNVFATSVIYSVEILEGLYDLIGADELTILPNIKSIFRILCKEQSYFLTLCYHGMETIGTHHSELIDKELVPAIISAVPRQSAMQLFHFFQISKKGIFAQYDYGSIKNVQRYNQSTPPVYDLNKVTACIAIFYGEKDDMVTVKGALETIEILPNVCYSHKVKYPDFNHIDFLFASNASELVYEPTVNIFRKYDAEHS</sequence>
<dbReference type="Gene3D" id="3.40.50.1820">
    <property type="entry name" value="alpha/beta hydrolase"/>
    <property type="match status" value="1"/>
</dbReference>
<dbReference type="Proteomes" id="UP001153709">
    <property type="component" value="Chromosome 9"/>
</dbReference>
<dbReference type="GO" id="GO:0016042">
    <property type="term" value="P:lipid catabolic process"/>
    <property type="evidence" value="ECO:0007669"/>
    <property type="project" value="UniProtKB-KW"/>
</dbReference>
<organism evidence="11 12">
    <name type="scientific">Diabrotica balteata</name>
    <name type="common">Banded cucumber beetle</name>
    <dbReference type="NCBI Taxonomy" id="107213"/>
    <lineage>
        <taxon>Eukaryota</taxon>
        <taxon>Metazoa</taxon>
        <taxon>Ecdysozoa</taxon>
        <taxon>Arthropoda</taxon>
        <taxon>Hexapoda</taxon>
        <taxon>Insecta</taxon>
        <taxon>Pterygota</taxon>
        <taxon>Neoptera</taxon>
        <taxon>Endopterygota</taxon>
        <taxon>Coleoptera</taxon>
        <taxon>Polyphaga</taxon>
        <taxon>Cucujiformia</taxon>
        <taxon>Chrysomeloidea</taxon>
        <taxon>Chrysomelidae</taxon>
        <taxon>Galerucinae</taxon>
        <taxon>Diabroticina</taxon>
        <taxon>Diabroticites</taxon>
        <taxon>Diabrotica</taxon>
    </lineage>
</organism>
<dbReference type="InterPro" id="IPR025483">
    <property type="entry name" value="Lipase_euk"/>
</dbReference>
<dbReference type="PIRSF" id="PIRSF000862">
    <property type="entry name" value="Steryl_ester_lip"/>
    <property type="match status" value="1"/>
</dbReference>
<feature type="chain" id="PRO_5040309211" description="Lipase" evidence="9">
    <location>
        <begin position="20"/>
        <end position="399"/>
    </location>
</feature>
<feature type="active site" description="Nucleophile" evidence="8">
    <location>
        <position position="168"/>
    </location>
</feature>